<keyword evidence="2" id="KW-0813">Transport</keyword>
<organism evidence="10 11">
    <name type="scientific">Raphidocelis subcapitata</name>
    <dbReference type="NCBI Taxonomy" id="307507"/>
    <lineage>
        <taxon>Eukaryota</taxon>
        <taxon>Viridiplantae</taxon>
        <taxon>Chlorophyta</taxon>
        <taxon>core chlorophytes</taxon>
        <taxon>Chlorophyceae</taxon>
        <taxon>CS clade</taxon>
        <taxon>Sphaeropleales</taxon>
        <taxon>Selenastraceae</taxon>
        <taxon>Raphidocelis</taxon>
    </lineage>
</organism>
<dbReference type="Gene3D" id="1.20.1250.20">
    <property type="entry name" value="MFS general substrate transporter like domains"/>
    <property type="match status" value="1"/>
</dbReference>
<evidence type="ECO:0000256" key="1">
    <source>
        <dbReference type="ARBA" id="ARBA00004651"/>
    </source>
</evidence>
<dbReference type="InterPro" id="IPR020846">
    <property type="entry name" value="MFS_dom"/>
</dbReference>
<feature type="transmembrane region" description="Helical" evidence="8">
    <location>
        <begin position="361"/>
        <end position="378"/>
    </location>
</feature>
<dbReference type="AlphaFoldDB" id="A0A2V0PDV9"/>
<dbReference type="InterPro" id="IPR005828">
    <property type="entry name" value="MFS_sugar_transport-like"/>
</dbReference>
<dbReference type="Proteomes" id="UP000247498">
    <property type="component" value="Unassembled WGS sequence"/>
</dbReference>
<feature type="transmembrane region" description="Helical" evidence="8">
    <location>
        <begin position="171"/>
        <end position="192"/>
    </location>
</feature>
<dbReference type="GO" id="GO:0015293">
    <property type="term" value="F:symporter activity"/>
    <property type="evidence" value="ECO:0007669"/>
    <property type="project" value="UniProtKB-KW"/>
</dbReference>
<feature type="transmembrane region" description="Helical" evidence="8">
    <location>
        <begin position="25"/>
        <end position="46"/>
    </location>
</feature>
<dbReference type="PROSITE" id="PS50850">
    <property type="entry name" value="MFS"/>
    <property type="match status" value="1"/>
</dbReference>
<feature type="domain" description="Major facilitator superfamily (MFS) profile" evidence="9">
    <location>
        <begin position="28"/>
        <end position="479"/>
    </location>
</feature>
<evidence type="ECO:0000256" key="4">
    <source>
        <dbReference type="ARBA" id="ARBA00022692"/>
    </source>
</evidence>
<proteinExistence type="predicted"/>
<reference evidence="10 11" key="1">
    <citation type="journal article" date="2018" name="Sci. Rep.">
        <title>Raphidocelis subcapitata (=Pseudokirchneriella subcapitata) provides an insight into genome evolution and environmental adaptations in the Sphaeropleales.</title>
        <authorList>
            <person name="Suzuki S."/>
            <person name="Yamaguchi H."/>
            <person name="Nakajima N."/>
            <person name="Kawachi M."/>
        </authorList>
    </citation>
    <scope>NUCLEOTIDE SEQUENCE [LARGE SCALE GENOMIC DNA]</scope>
    <source>
        <strain evidence="10 11">NIES-35</strain>
    </source>
</reference>
<evidence type="ECO:0000313" key="10">
    <source>
        <dbReference type="EMBL" id="GBF98026.1"/>
    </source>
</evidence>
<keyword evidence="5" id="KW-0769">Symport</keyword>
<keyword evidence="3" id="KW-1003">Cell membrane</keyword>
<evidence type="ECO:0000256" key="2">
    <source>
        <dbReference type="ARBA" id="ARBA00022448"/>
    </source>
</evidence>
<feature type="transmembrane region" description="Helical" evidence="8">
    <location>
        <begin position="291"/>
        <end position="316"/>
    </location>
</feature>
<dbReference type="InterPro" id="IPR036259">
    <property type="entry name" value="MFS_trans_sf"/>
</dbReference>
<protein>
    <submittedName>
        <fullName evidence="10">MFS transporter</fullName>
    </submittedName>
</protein>
<name>A0A2V0PDV9_9CHLO</name>
<comment type="caution">
    <text evidence="10">The sequence shown here is derived from an EMBL/GenBank/DDBJ whole genome shotgun (WGS) entry which is preliminary data.</text>
</comment>
<evidence type="ECO:0000256" key="3">
    <source>
        <dbReference type="ARBA" id="ARBA00022475"/>
    </source>
</evidence>
<feature type="transmembrane region" description="Helical" evidence="8">
    <location>
        <begin position="204"/>
        <end position="223"/>
    </location>
</feature>
<dbReference type="EMBL" id="BDRX01000114">
    <property type="protein sequence ID" value="GBF98026.1"/>
    <property type="molecule type" value="Genomic_DNA"/>
</dbReference>
<dbReference type="Pfam" id="PF00083">
    <property type="entry name" value="Sugar_tr"/>
    <property type="match status" value="1"/>
</dbReference>
<dbReference type="InterPro" id="IPR051084">
    <property type="entry name" value="H+-coupled_symporters"/>
</dbReference>
<evidence type="ECO:0000259" key="9">
    <source>
        <dbReference type="PROSITE" id="PS50850"/>
    </source>
</evidence>
<dbReference type="PROSITE" id="PS00217">
    <property type="entry name" value="SUGAR_TRANSPORT_2"/>
    <property type="match status" value="1"/>
</dbReference>
<feature type="transmembrane region" description="Helical" evidence="8">
    <location>
        <begin position="100"/>
        <end position="122"/>
    </location>
</feature>
<feature type="transmembrane region" description="Helical" evidence="8">
    <location>
        <begin position="390"/>
        <end position="411"/>
    </location>
</feature>
<evidence type="ECO:0000256" key="5">
    <source>
        <dbReference type="ARBA" id="ARBA00022847"/>
    </source>
</evidence>
<dbReference type="OrthoDB" id="5296287at2759"/>
<keyword evidence="11" id="KW-1185">Reference proteome</keyword>
<gene>
    <name evidence="10" type="ORF">Rsub_11137</name>
</gene>
<dbReference type="PANTHER" id="PTHR43528">
    <property type="entry name" value="ALPHA-KETOGLUTARATE PERMEASE"/>
    <property type="match status" value="1"/>
</dbReference>
<feature type="transmembrane region" description="Helical" evidence="8">
    <location>
        <begin position="454"/>
        <end position="475"/>
    </location>
</feature>
<dbReference type="PANTHER" id="PTHR43528:SF1">
    <property type="entry name" value="ALPHA-KETOGLUTARATE PERMEASE"/>
    <property type="match status" value="1"/>
</dbReference>
<dbReference type="SUPFAM" id="SSF103473">
    <property type="entry name" value="MFS general substrate transporter"/>
    <property type="match status" value="1"/>
</dbReference>
<feature type="transmembrane region" description="Helical" evidence="8">
    <location>
        <begin position="66"/>
        <end position="88"/>
    </location>
</feature>
<keyword evidence="6 8" id="KW-1133">Transmembrane helix</keyword>
<keyword evidence="4 8" id="KW-0812">Transmembrane</keyword>
<evidence type="ECO:0000256" key="8">
    <source>
        <dbReference type="SAM" id="Phobius"/>
    </source>
</evidence>
<evidence type="ECO:0000313" key="11">
    <source>
        <dbReference type="Proteomes" id="UP000247498"/>
    </source>
</evidence>
<evidence type="ECO:0000256" key="7">
    <source>
        <dbReference type="ARBA" id="ARBA00023136"/>
    </source>
</evidence>
<dbReference type="InParanoid" id="A0A2V0PDV9"/>
<sequence length="507" mass="52462">MGAAAAAAGGGGAPLAPRVLTRAQYFRTLLATTLGILLEWLDYIVYAQLQDVLSKEFFPSDDPTVAALSFWGVFAVGFVSRPAGSILFGHIGDVYGRKPCLLATVSIMGVATTLIGCLPSYAQIGVAAPVLLAVLRCVQGLAMGGEFGTALVYQVEVAPKKHKGTSGAGGFAASILGIMFGVASVMVIIAACTPEQLQQWGWRIPFLLGTLTAGAALLLRLHMEEPPEYEAARAAAARESEAASAAAEASAAEAGGGAGAAAAAPARRGAWLRRVAGFSFVQLMRDSWGRVALQFLFEASVSVSFWLATAYLPGFFRRAYGMPREMTLGALLVNLSAMLPAIMLGGWAADQPGWPRMGGALAAYAGIGAMCVPMFLGFRRGWAACWLLQLVFMLLLSLVLGMLPVTMSALYPPMQRASGFNFAHNCAMSLLGGLAPTVVTAIGLSSGNTLTAPGWYMLANTAVSMAAGIAIAWLVPGTRRAVRHDGGDGGGKGGAAPAAAGLAVELR</sequence>
<accession>A0A2V0PDV9</accession>
<dbReference type="GO" id="GO:0005886">
    <property type="term" value="C:plasma membrane"/>
    <property type="evidence" value="ECO:0007669"/>
    <property type="project" value="UniProtKB-SubCell"/>
</dbReference>
<evidence type="ECO:0000256" key="6">
    <source>
        <dbReference type="ARBA" id="ARBA00022989"/>
    </source>
</evidence>
<keyword evidence="7 8" id="KW-0472">Membrane</keyword>
<comment type="subcellular location">
    <subcellularLocation>
        <location evidence="1">Cell membrane</location>
        <topology evidence="1">Multi-pass membrane protein</topology>
    </subcellularLocation>
</comment>
<feature type="transmembrane region" description="Helical" evidence="8">
    <location>
        <begin position="328"/>
        <end position="349"/>
    </location>
</feature>
<dbReference type="InterPro" id="IPR005829">
    <property type="entry name" value="Sugar_transporter_CS"/>
</dbReference>